<evidence type="ECO:0000256" key="4">
    <source>
        <dbReference type="ARBA" id="ARBA00022553"/>
    </source>
</evidence>
<dbReference type="InterPro" id="IPR013655">
    <property type="entry name" value="PAS_fold_3"/>
</dbReference>
<dbReference type="GO" id="GO:0000155">
    <property type="term" value="F:phosphorelay sensor kinase activity"/>
    <property type="evidence" value="ECO:0007669"/>
    <property type="project" value="InterPro"/>
</dbReference>
<dbReference type="InterPro" id="IPR001610">
    <property type="entry name" value="PAC"/>
</dbReference>
<dbReference type="GO" id="GO:0009927">
    <property type="term" value="F:histidine phosphotransfer kinase activity"/>
    <property type="evidence" value="ECO:0007669"/>
    <property type="project" value="TreeGrafter"/>
</dbReference>
<dbReference type="GO" id="GO:0006355">
    <property type="term" value="P:regulation of DNA-templated transcription"/>
    <property type="evidence" value="ECO:0007669"/>
    <property type="project" value="InterPro"/>
</dbReference>
<dbReference type="EMBL" id="CP062983">
    <property type="protein sequence ID" value="QPC81416.1"/>
    <property type="molecule type" value="Genomic_DNA"/>
</dbReference>
<name>A0A7S8E6S5_9CHLR</name>
<dbReference type="PRINTS" id="PR00344">
    <property type="entry name" value="BCTRLSENSOR"/>
</dbReference>
<dbReference type="SUPFAM" id="SSF55874">
    <property type="entry name" value="ATPase domain of HSP90 chaperone/DNA topoisomerase II/histidine kinase"/>
    <property type="match status" value="1"/>
</dbReference>
<sequence>MKAFQEVGVSLEALLANINCLVCVMAASGDVLYANPLCLSTLGYDADEVMSLNLFDVSFSLQADGSLHQHVEKLQLGEGPCGSLQFAVRTKTGALRVLEGTCMMHVNEEGLETVTGVWQDVTSPRSSKSEMDRIFDLSQDIVGIKEFDGTFVRLNPAVLPILGYKPEEMIGTNFLDYVHPEDMERIQEIAAHAVTGRHVLEFENRYRRYDGTYCWLSWKSTTVPEEQRTYFIARDITDQKQVEMQLLLRNQAIEASPSGISIADAQLPDMPLIYVNPVFEQMTGYSAIDVIGRNCRFLQNDDRDQPGVHEIRAALREARSCTVVIRNYRQDGTLFYNELRIAPITNERGELTHFVGISTDVTQRVHTEEKIQEQTEALIQANGALSIARRQAEEAVRLKSQFLATMSHELRTPLNAIIGYTDIQLAGMAGDLTDEQTYYQDRVLVNAKHLLELINDVLDLSKIEAGRMDLIIKPFVIKEWMEDIVAQVEGLAEQKQIAFRHILDERMPTALMGDESRLRQIAINLLSNAIKFTDEGRVTMQIQKHGNDAWKLIVSDTGIGIPSHMQETIFEEFRQVDDSSSRKQGGSGLGLTIVRKLCLMMGGNIRLQSQLGKGTTVTIILPLQPAD</sequence>
<dbReference type="SUPFAM" id="SSF47384">
    <property type="entry name" value="Homodimeric domain of signal transducing histidine kinase"/>
    <property type="match status" value="1"/>
</dbReference>
<dbReference type="PROSITE" id="PS50112">
    <property type="entry name" value="PAS"/>
    <property type="match status" value="2"/>
</dbReference>
<feature type="domain" description="PAC" evidence="11">
    <location>
        <begin position="319"/>
        <end position="373"/>
    </location>
</feature>
<evidence type="ECO:0000313" key="13">
    <source>
        <dbReference type="Proteomes" id="UP000594468"/>
    </source>
</evidence>
<comment type="similarity">
    <text evidence="2">In the N-terminal section; belongs to the phytochrome family.</text>
</comment>
<feature type="domain" description="PAS" evidence="10">
    <location>
        <begin position="251"/>
        <end position="304"/>
    </location>
</feature>
<evidence type="ECO:0000256" key="8">
    <source>
        <dbReference type="ARBA" id="ARBA00074306"/>
    </source>
</evidence>
<dbReference type="Proteomes" id="UP000594468">
    <property type="component" value="Chromosome"/>
</dbReference>
<accession>A0A7S8E6S5</accession>
<organism evidence="12 13">
    <name type="scientific">Phototrophicus methaneseepsis</name>
    <dbReference type="NCBI Taxonomy" id="2710758"/>
    <lineage>
        <taxon>Bacteria</taxon>
        <taxon>Bacillati</taxon>
        <taxon>Chloroflexota</taxon>
        <taxon>Candidatus Thermofontia</taxon>
        <taxon>Phototrophicales</taxon>
        <taxon>Phototrophicaceae</taxon>
        <taxon>Phototrophicus</taxon>
    </lineage>
</organism>
<dbReference type="AlphaFoldDB" id="A0A7S8E6S5"/>
<keyword evidence="6" id="KW-0418">Kinase</keyword>
<dbReference type="PROSITE" id="PS50109">
    <property type="entry name" value="HIS_KIN"/>
    <property type="match status" value="1"/>
</dbReference>
<dbReference type="SMART" id="SM00388">
    <property type="entry name" value="HisKA"/>
    <property type="match status" value="1"/>
</dbReference>
<dbReference type="Pfam" id="PF00512">
    <property type="entry name" value="HisKA"/>
    <property type="match status" value="1"/>
</dbReference>
<dbReference type="InterPro" id="IPR036097">
    <property type="entry name" value="HisK_dim/P_sf"/>
</dbReference>
<dbReference type="Pfam" id="PF00989">
    <property type="entry name" value="PAS"/>
    <property type="match status" value="1"/>
</dbReference>
<keyword evidence="7" id="KW-0902">Two-component regulatory system</keyword>
<keyword evidence="4" id="KW-0597">Phosphoprotein</keyword>
<dbReference type="SUPFAM" id="SSF55785">
    <property type="entry name" value="PYP-like sensor domain (PAS domain)"/>
    <property type="match status" value="3"/>
</dbReference>
<proteinExistence type="inferred from homology"/>
<dbReference type="InterPro" id="IPR003661">
    <property type="entry name" value="HisK_dim/P_dom"/>
</dbReference>
<dbReference type="CDD" id="cd16922">
    <property type="entry name" value="HATPase_EvgS-ArcB-TorS-like"/>
    <property type="match status" value="1"/>
</dbReference>
<dbReference type="InterPro" id="IPR005467">
    <property type="entry name" value="His_kinase_dom"/>
</dbReference>
<evidence type="ECO:0000256" key="2">
    <source>
        <dbReference type="ARBA" id="ARBA00006402"/>
    </source>
</evidence>
<protein>
    <recommendedName>
        <fullName evidence="8">Circadian input-output histidine kinase CikA</fullName>
        <ecNumber evidence="3">2.7.13.3</ecNumber>
    </recommendedName>
</protein>
<evidence type="ECO:0000259" key="9">
    <source>
        <dbReference type="PROSITE" id="PS50109"/>
    </source>
</evidence>
<dbReference type="InterPro" id="IPR000014">
    <property type="entry name" value="PAS"/>
</dbReference>
<dbReference type="Gene3D" id="3.30.565.10">
    <property type="entry name" value="Histidine kinase-like ATPase, C-terminal domain"/>
    <property type="match status" value="1"/>
</dbReference>
<dbReference type="InterPro" id="IPR003594">
    <property type="entry name" value="HATPase_dom"/>
</dbReference>
<dbReference type="PROSITE" id="PS50113">
    <property type="entry name" value="PAC"/>
    <property type="match status" value="1"/>
</dbReference>
<evidence type="ECO:0000256" key="1">
    <source>
        <dbReference type="ARBA" id="ARBA00000085"/>
    </source>
</evidence>
<dbReference type="SMART" id="SM00387">
    <property type="entry name" value="HATPase_c"/>
    <property type="match status" value="1"/>
</dbReference>
<dbReference type="FunFam" id="3.30.565.10:FF:000010">
    <property type="entry name" value="Sensor histidine kinase RcsC"/>
    <property type="match status" value="1"/>
</dbReference>
<dbReference type="SMART" id="SM00086">
    <property type="entry name" value="PAC"/>
    <property type="match status" value="3"/>
</dbReference>
<dbReference type="GO" id="GO:0005886">
    <property type="term" value="C:plasma membrane"/>
    <property type="evidence" value="ECO:0007669"/>
    <property type="project" value="TreeGrafter"/>
</dbReference>
<dbReference type="EC" id="2.7.13.3" evidence="3"/>
<dbReference type="InterPro" id="IPR035965">
    <property type="entry name" value="PAS-like_dom_sf"/>
</dbReference>
<keyword evidence="13" id="KW-1185">Reference proteome</keyword>
<dbReference type="Gene3D" id="1.10.287.130">
    <property type="match status" value="1"/>
</dbReference>
<dbReference type="CDD" id="cd00082">
    <property type="entry name" value="HisKA"/>
    <property type="match status" value="1"/>
</dbReference>
<dbReference type="PANTHER" id="PTHR43047:SF72">
    <property type="entry name" value="OSMOSENSING HISTIDINE PROTEIN KINASE SLN1"/>
    <property type="match status" value="1"/>
</dbReference>
<feature type="domain" description="Histidine kinase" evidence="9">
    <location>
        <begin position="405"/>
        <end position="625"/>
    </location>
</feature>
<evidence type="ECO:0000256" key="6">
    <source>
        <dbReference type="ARBA" id="ARBA00022777"/>
    </source>
</evidence>
<dbReference type="InterPro" id="IPR036890">
    <property type="entry name" value="HATPase_C_sf"/>
</dbReference>
<gene>
    <name evidence="12" type="ORF">G4Y79_17165</name>
</gene>
<comment type="catalytic activity">
    <reaction evidence="1">
        <text>ATP + protein L-histidine = ADP + protein N-phospho-L-histidine.</text>
        <dbReference type="EC" id="2.7.13.3"/>
    </reaction>
</comment>
<dbReference type="PANTHER" id="PTHR43047">
    <property type="entry name" value="TWO-COMPONENT HISTIDINE PROTEIN KINASE"/>
    <property type="match status" value="1"/>
</dbReference>
<dbReference type="Pfam" id="PF02518">
    <property type="entry name" value="HATPase_c"/>
    <property type="match status" value="1"/>
</dbReference>
<dbReference type="RefSeq" id="WP_195169489.1">
    <property type="nucleotide sequence ID" value="NZ_CP062983.1"/>
</dbReference>
<dbReference type="NCBIfam" id="TIGR00229">
    <property type="entry name" value="sensory_box"/>
    <property type="match status" value="3"/>
</dbReference>
<dbReference type="InterPro" id="IPR013767">
    <property type="entry name" value="PAS_fold"/>
</dbReference>
<evidence type="ECO:0000313" key="12">
    <source>
        <dbReference type="EMBL" id="QPC81416.1"/>
    </source>
</evidence>
<evidence type="ECO:0000259" key="11">
    <source>
        <dbReference type="PROSITE" id="PS50113"/>
    </source>
</evidence>
<evidence type="ECO:0000256" key="5">
    <source>
        <dbReference type="ARBA" id="ARBA00022679"/>
    </source>
</evidence>
<dbReference type="Pfam" id="PF13426">
    <property type="entry name" value="PAS_9"/>
    <property type="match status" value="1"/>
</dbReference>
<reference evidence="12 13" key="1">
    <citation type="submission" date="2020-02" db="EMBL/GenBank/DDBJ databases">
        <authorList>
            <person name="Zheng R.K."/>
            <person name="Sun C.M."/>
        </authorList>
    </citation>
    <scope>NUCLEOTIDE SEQUENCE [LARGE SCALE GENOMIC DNA]</scope>
    <source>
        <strain evidence="13">rifampicinis</strain>
    </source>
</reference>
<evidence type="ECO:0000256" key="7">
    <source>
        <dbReference type="ARBA" id="ARBA00023012"/>
    </source>
</evidence>
<dbReference type="SMART" id="SM00091">
    <property type="entry name" value="PAS"/>
    <property type="match status" value="3"/>
</dbReference>
<evidence type="ECO:0000256" key="3">
    <source>
        <dbReference type="ARBA" id="ARBA00012438"/>
    </source>
</evidence>
<keyword evidence="5" id="KW-0808">Transferase</keyword>
<feature type="domain" description="PAS" evidence="10">
    <location>
        <begin position="127"/>
        <end position="197"/>
    </location>
</feature>
<dbReference type="Gene3D" id="3.30.450.20">
    <property type="entry name" value="PAS domain"/>
    <property type="match status" value="3"/>
</dbReference>
<dbReference type="KEGG" id="pmet:G4Y79_17165"/>
<dbReference type="Pfam" id="PF08447">
    <property type="entry name" value="PAS_3"/>
    <property type="match status" value="1"/>
</dbReference>
<dbReference type="InterPro" id="IPR000700">
    <property type="entry name" value="PAS-assoc_C"/>
</dbReference>
<evidence type="ECO:0000259" key="10">
    <source>
        <dbReference type="PROSITE" id="PS50112"/>
    </source>
</evidence>
<dbReference type="CDD" id="cd00130">
    <property type="entry name" value="PAS"/>
    <property type="match status" value="3"/>
</dbReference>
<dbReference type="InterPro" id="IPR004358">
    <property type="entry name" value="Sig_transdc_His_kin-like_C"/>
</dbReference>